<reference evidence="1" key="1">
    <citation type="submission" date="2014-10" db="EMBL/GenBank/DDBJ databases">
        <title>Acinetaminic acid - a novel nonulosonic acid found in the capsule of an Acinetobacter baumannii isolate.</title>
        <authorList>
            <person name="Kenyon J.J."/>
            <person name="Marzaioli A.M."/>
            <person name="De Castro C."/>
            <person name="Hall R.M."/>
        </authorList>
    </citation>
    <scope>NUCLEOTIDE SEQUENCE</scope>
    <source>
        <strain evidence="1">D36</strain>
    </source>
</reference>
<evidence type="ECO:0000313" key="1">
    <source>
        <dbReference type="EMBL" id="AIT56356.1"/>
    </source>
</evidence>
<name>A0A097I599_ACIBA</name>
<proteinExistence type="predicted"/>
<dbReference type="GO" id="GO:0000271">
    <property type="term" value="P:polysaccharide biosynthetic process"/>
    <property type="evidence" value="ECO:0007669"/>
    <property type="project" value="InterPro"/>
</dbReference>
<accession>A0A097I599</accession>
<dbReference type="AlphaFoldDB" id="A0A097I599"/>
<dbReference type="SUPFAM" id="SSF53756">
    <property type="entry name" value="UDP-Glycosyltransferase/glycogen phosphorylase"/>
    <property type="match status" value="1"/>
</dbReference>
<dbReference type="InterPro" id="IPR007833">
    <property type="entry name" value="Capsule_polysaccharide_synth"/>
</dbReference>
<protein>
    <submittedName>
        <fullName evidence="1">Gtr59</fullName>
    </submittedName>
</protein>
<dbReference type="EMBL" id="JN107991">
    <property type="protein sequence ID" value="AIT56356.1"/>
    <property type="molecule type" value="Genomic_DNA"/>
</dbReference>
<dbReference type="GO" id="GO:0015774">
    <property type="term" value="P:polysaccharide transport"/>
    <property type="evidence" value="ECO:0007669"/>
    <property type="project" value="InterPro"/>
</dbReference>
<sequence>MNAMINILKTIVNYVKPYKSNQIENEFTELNYQYWKKEDSSITENSYCLIEGQITCPASIMDKARIGKAVQEVTGAKPVVFLRGFYEESNDVAHIYKSFNINDFYMWWKGYLNPLVFIPALFATLKTVVLYKDGSKLANLTHKGVEIGELIYDTLIRFKPNTYTINQIKFTHYRLIFRAFLTFYNNEYLIRKYKPKYLVTSHNVYAEFGMLPRQLKKVSNTNVIFLKDIYAYKCYNSSVNIKEHFLKPSIELFNQKLSSPEYLEEAKAYVENRFNGNIDQIDVKNAFLNKKTYNLDELKEIFPKVDKNKKNIVVMSHAFSDAPHVGEGLLFKDYYDFLVKTLIHLNKNKEVNVFVKAHPSSYMWNEKGAVEELLENYQLGNIYILPNNLNTNSIVNFADYIVTAKGTAGLEFSCLGIPAVTAGKGYYYGFGITKEPDTVEEYYSMLDNITKIDRLNSETINRALVLLYMVAQSRRHSKILPKSHIMPGEIYSEVYLDKYKEIIENFKNGEAMKDSFYEEIKNDVVNSNV</sequence>
<gene>
    <name evidence="1" type="primary">gtr59</name>
</gene>
<organism evidence="1">
    <name type="scientific">Acinetobacter baumannii</name>
    <dbReference type="NCBI Taxonomy" id="470"/>
    <lineage>
        <taxon>Bacteria</taxon>
        <taxon>Pseudomonadati</taxon>
        <taxon>Pseudomonadota</taxon>
        <taxon>Gammaproteobacteria</taxon>
        <taxon>Moraxellales</taxon>
        <taxon>Moraxellaceae</taxon>
        <taxon>Acinetobacter</taxon>
        <taxon>Acinetobacter calcoaceticus/baumannii complex</taxon>
    </lineage>
</organism>
<dbReference type="Pfam" id="PF05159">
    <property type="entry name" value="Capsule_synth"/>
    <property type="match status" value="1"/>
</dbReference>